<evidence type="ECO:0000256" key="1">
    <source>
        <dbReference type="SAM" id="Coils"/>
    </source>
</evidence>
<reference evidence="2 3" key="1">
    <citation type="submission" date="2020-05" db="EMBL/GenBank/DDBJ databases">
        <title>Genome Sequencing of Type Strains.</title>
        <authorList>
            <person name="Lemaire J.F."/>
            <person name="Inderbitzin P."/>
            <person name="Gregorio O.A."/>
            <person name="Collins S.B."/>
            <person name="Wespe N."/>
            <person name="Knight-Connoni V."/>
        </authorList>
    </citation>
    <scope>NUCLEOTIDE SEQUENCE [LARGE SCALE GENOMIC DNA]</scope>
    <source>
        <strain evidence="2 3">DSM 19942</strain>
    </source>
</reference>
<protein>
    <submittedName>
        <fullName evidence="2">Uncharacterized protein</fullName>
    </submittedName>
</protein>
<dbReference type="Proteomes" id="UP000577724">
    <property type="component" value="Unassembled WGS sequence"/>
</dbReference>
<dbReference type="EMBL" id="JABMCC010000121">
    <property type="protein sequence ID" value="NUU58225.1"/>
    <property type="molecule type" value="Genomic_DNA"/>
</dbReference>
<accession>A0ABX2MW57</accession>
<proteinExistence type="predicted"/>
<comment type="caution">
    <text evidence="2">The sequence shown here is derived from an EMBL/GenBank/DDBJ whole genome shotgun (WGS) entry which is preliminary data.</text>
</comment>
<evidence type="ECO:0000313" key="2">
    <source>
        <dbReference type="EMBL" id="NUU58225.1"/>
    </source>
</evidence>
<name>A0ABX2MW57_9BACL</name>
<feature type="coiled-coil region" evidence="1">
    <location>
        <begin position="41"/>
        <end position="68"/>
    </location>
</feature>
<sequence length="781" mass="85485">MNEPKTPNLGLNKIDRSSPSTTYFDLDKYLDQNWEKVDDFAEQVQGKAEETAAQVSAIQERLDTEKRRTVTLEPRLQVINAERASAFKLEGIKGRTLVNLLGRCGGMESLSGLNAIRSNLSLDLMNKVDGSSGLKVTVNSAASPSAAGVATVSLSNFKANSFYVLIANVKNGNSIEGANIGFGGDFGGPYSTFVQTSDKFVTVWVKKKVSTQGSGIIDFAVFGNPNQYGYFDSGRLYEISESEYNALDSMNPEQVALEYPYVDSVQPVLNPYVIRYGENLLPPFYEWEISTSQGSYTLSSPYTISISNTSTTWGQYARYYVPVLIGQTYALSVTISDSGVNESCYMYACDASKQRVGNKITNRSITVPAGASYVEIVVNTVDANGAVVGLFTFANPIFNIGNEAKSFKPRKDVMHTLQTDLYADPVTGENADEVFEQGGQYYKMKKWYKVDFEGSRITSTILGNKSGFKTLYPKLEGANYGYSSMAASAAVKYDGKILTWGSHEAIADGWAIDKLNNNFAISVPNADSGWGDAYTPTVNEIKAYFMGWTMRNMSASNYNDPTNASQKTWTPIGYSPPANWNSTWAHLRTSVPVNESSPSIKDGTISSYQLVYQLAIPTVEPITSEGQLTLIEGDNQVEVGTGIVLRESMKPAQGGNGDWGINIVSSSINTPLKNKAALIMKIYRNSRTDNAWSVVTRTDGSAYGNQRAYSANASYDPSAAYSVTYLMLDTFPIAPFVGSVPDNEKALLTNLVQDIQQVNARMGLMESIKIYRDQENLWGAL</sequence>
<organism evidence="2 3">
    <name type="scientific">Paenibacillus taichungensis</name>
    <dbReference type="NCBI Taxonomy" id="484184"/>
    <lineage>
        <taxon>Bacteria</taxon>
        <taxon>Bacillati</taxon>
        <taxon>Bacillota</taxon>
        <taxon>Bacilli</taxon>
        <taxon>Bacillales</taxon>
        <taxon>Paenibacillaceae</taxon>
        <taxon>Paenibacillus</taxon>
    </lineage>
</organism>
<gene>
    <name evidence="2" type="ORF">HP548_29490</name>
</gene>
<evidence type="ECO:0000313" key="3">
    <source>
        <dbReference type="Proteomes" id="UP000577724"/>
    </source>
</evidence>
<keyword evidence="3" id="KW-1185">Reference proteome</keyword>
<keyword evidence="1" id="KW-0175">Coiled coil</keyword>
<dbReference type="GeneID" id="97134905"/>
<dbReference type="RefSeq" id="WP_175383666.1">
    <property type="nucleotide sequence ID" value="NZ_CBCRYD010000008.1"/>
</dbReference>